<dbReference type="InterPro" id="IPR029058">
    <property type="entry name" value="AB_hydrolase_fold"/>
</dbReference>
<dbReference type="Proteomes" id="UP000249495">
    <property type="component" value="Chromosome 1"/>
</dbReference>
<reference evidence="1 2" key="1">
    <citation type="submission" date="2018-06" db="EMBL/GenBank/DDBJ databases">
        <authorList>
            <consortium name="Pathogen Informatics"/>
            <person name="Doyle S."/>
        </authorList>
    </citation>
    <scope>NUCLEOTIDE SEQUENCE [LARGE SCALE GENOMIC DNA]</scope>
    <source>
        <strain evidence="1 2">NCTC12278</strain>
    </source>
</reference>
<dbReference type="KEGG" id="sfer:NCTC12278_01098"/>
<organism evidence="1 2">
    <name type="scientific">Streptococcus ferus</name>
    <dbReference type="NCBI Taxonomy" id="1345"/>
    <lineage>
        <taxon>Bacteria</taxon>
        <taxon>Bacillati</taxon>
        <taxon>Bacillota</taxon>
        <taxon>Bacilli</taxon>
        <taxon>Lactobacillales</taxon>
        <taxon>Streptococcaceae</taxon>
        <taxon>Streptococcus</taxon>
    </lineage>
</organism>
<dbReference type="AlphaFoldDB" id="A0A2X3VM73"/>
<dbReference type="Pfam" id="PF26363">
    <property type="entry name" value="Phospholipase-like"/>
    <property type="match status" value="1"/>
</dbReference>
<name>A0A2X3VM73_9STRE</name>
<dbReference type="EMBL" id="LS483343">
    <property type="protein sequence ID" value="SQF40528.1"/>
    <property type="molecule type" value="Genomic_DNA"/>
</dbReference>
<evidence type="ECO:0000313" key="1">
    <source>
        <dbReference type="EMBL" id="SQF40528.1"/>
    </source>
</evidence>
<dbReference type="OrthoDB" id="2413412at2"/>
<accession>A0A2X3VM73</accession>
<sequence length="414" mass="44733">MSIVTETGSLIPSLDASNLSYQVERVRMNYPNIDNTRNLLKRVREETAIPQNLSYVDDFYDSGTGTSGTAFQDTKTGEIIIAYTGTNPNGEGLRGKLEYGRDIYTDIADIGFGQGTHYGPAFAFYEQIAEKYGADKVNLTGHSLGGNIAQRVALRYNVQRTTVYNSAPLYIPVGAGIGGTPYSMVNLIAIQSDLKAFTGQVTRITTEKDPLNRYADKGKGVYLGQEYILSASGGHGLDAIVNDANQVSQISSLLTAVAAPTTTLQAVKASMADLSAKKSAFMADGSLSGREMIYLDSVQASIVSAGISQVAEAALELVTAKEKESHEEAEQLYQELDDVPWYFILTPDEMRAAYAEAGVDYNSIVTAIDEHCSEKRKKVSELATTFTTLQGQIERGIAAKVEQDAELAQLFGLS</sequence>
<dbReference type="STRING" id="1123303.GCA_000372425_00623"/>
<gene>
    <name evidence="1" type="ORF">NCTC12278_01098</name>
</gene>
<dbReference type="SUPFAM" id="SSF53474">
    <property type="entry name" value="alpha/beta-Hydrolases"/>
    <property type="match status" value="1"/>
</dbReference>
<proteinExistence type="predicted"/>
<dbReference type="Gene3D" id="3.40.50.1820">
    <property type="entry name" value="alpha/beta hydrolase"/>
    <property type="match status" value="1"/>
</dbReference>
<protein>
    <submittedName>
        <fullName evidence="1">Lipase</fullName>
    </submittedName>
</protein>
<evidence type="ECO:0000313" key="2">
    <source>
        <dbReference type="Proteomes" id="UP000249495"/>
    </source>
</evidence>
<dbReference type="RefSeq" id="WP_018029952.1">
    <property type="nucleotide sequence ID" value="NZ_LS483343.1"/>
</dbReference>
<keyword evidence="2" id="KW-1185">Reference proteome</keyword>